<dbReference type="InterPro" id="IPR006439">
    <property type="entry name" value="HAD-SF_hydro_IA"/>
</dbReference>
<evidence type="ECO:0000313" key="3">
    <source>
        <dbReference type="Proteomes" id="UP001501337"/>
    </source>
</evidence>
<dbReference type="NCBIfam" id="TIGR01549">
    <property type="entry name" value="HAD-SF-IA-v1"/>
    <property type="match status" value="1"/>
</dbReference>
<evidence type="ECO:0000313" key="2">
    <source>
        <dbReference type="EMBL" id="GAA3948314.1"/>
    </source>
</evidence>
<dbReference type="InterPro" id="IPR036412">
    <property type="entry name" value="HAD-like_sf"/>
</dbReference>
<evidence type="ECO:0000256" key="1">
    <source>
        <dbReference type="ARBA" id="ARBA00022801"/>
    </source>
</evidence>
<comment type="caution">
    <text evidence="2">The sequence shown here is derived from an EMBL/GenBank/DDBJ whole genome shotgun (WGS) entry which is preliminary data.</text>
</comment>
<keyword evidence="1 2" id="KW-0378">Hydrolase</keyword>
<gene>
    <name evidence="2" type="ORF">GCM10022278_04380</name>
</gene>
<keyword evidence="3" id="KW-1185">Reference proteome</keyword>
<dbReference type="Gene3D" id="3.40.50.1000">
    <property type="entry name" value="HAD superfamily/HAD-like"/>
    <property type="match status" value="1"/>
</dbReference>
<name>A0ABP7NJ91_9GAMM</name>
<dbReference type="EMBL" id="BAABBO010000001">
    <property type="protein sequence ID" value="GAA3948314.1"/>
    <property type="molecule type" value="Genomic_DNA"/>
</dbReference>
<reference evidence="3" key="1">
    <citation type="journal article" date="2019" name="Int. J. Syst. Evol. Microbiol.">
        <title>The Global Catalogue of Microorganisms (GCM) 10K type strain sequencing project: providing services to taxonomists for standard genome sequencing and annotation.</title>
        <authorList>
            <consortium name="The Broad Institute Genomics Platform"/>
            <consortium name="The Broad Institute Genome Sequencing Center for Infectious Disease"/>
            <person name="Wu L."/>
            <person name="Ma J."/>
        </authorList>
    </citation>
    <scope>NUCLEOTIDE SEQUENCE [LARGE SCALE GENOMIC DNA]</scope>
    <source>
        <strain evidence="3">JCM 17555</strain>
    </source>
</reference>
<proteinExistence type="predicted"/>
<dbReference type="SFLD" id="SFLDG01129">
    <property type="entry name" value="C1.5:_HAD__Beta-PGM__Phosphata"/>
    <property type="match status" value="1"/>
</dbReference>
<dbReference type="NCBIfam" id="TIGR01509">
    <property type="entry name" value="HAD-SF-IA-v3"/>
    <property type="match status" value="1"/>
</dbReference>
<organism evidence="2 3">
    <name type="scientific">Allohahella marinimesophila</name>
    <dbReference type="NCBI Taxonomy" id="1054972"/>
    <lineage>
        <taxon>Bacteria</taxon>
        <taxon>Pseudomonadati</taxon>
        <taxon>Pseudomonadota</taxon>
        <taxon>Gammaproteobacteria</taxon>
        <taxon>Oceanospirillales</taxon>
        <taxon>Hahellaceae</taxon>
        <taxon>Allohahella</taxon>
    </lineage>
</organism>
<dbReference type="SUPFAM" id="SSF56784">
    <property type="entry name" value="HAD-like"/>
    <property type="match status" value="1"/>
</dbReference>
<dbReference type="PANTHER" id="PTHR43316">
    <property type="entry name" value="HYDROLASE, HALOACID DELAHOGENASE-RELATED"/>
    <property type="match status" value="1"/>
</dbReference>
<dbReference type="Gene3D" id="1.20.120.1600">
    <property type="match status" value="1"/>
</dbReference>
<dbReference type="PANTHER" id="PTHR43316:SF8">
    <property type="entry name" value="HAD FAMILY HYDROLASE"/>
    <property type="match status" value="1"/>
</dbReference>
<sequence>MRLQKHSRRINCWADSIHIPYRSHYSTLRAYMTSFTDFHNIRLLTFDLDNTLWDVWPVIDRANLAFRTWLEATHPELHPLYHDDAVQLARTAILEEDPSLGRQPSRFRRKLMQQVLAPASLSPKMLDEVTEAGFEVFFAERNRIDLFPFAREVLESLSRQYEIIAISNGNADLERVGLKQYFKGHLIAEQTMRPKPEPYMFEEALRMAGVEAHEGLHIGDHAEEDVDAALAVGMKAIWFNPEGAPREDDVPVVRDLSTLHQLLDRSS</sequence>
<dbReference type="InterPro" id="IPR023214">
    <property type="entry name" value="HAD_sf"/>
</dbReference>
<dbReference type="Proteomes" id="UP001501337">
    <property type="component" value="Unassembled WGS sequence"/>
</dbReference>
<protein>
    <submittedName>
        <fullName evidence="2">HAD family hydrolase</fullName>
    </submittedName>
</protein>
<dbReference type="Pfam" id="PF00702">
    <property type="entry name" value="Hydrolase"/>
    <property type="match status" value="1"/>
</dbReference>
<dbReference type="GO" id="GO:0016787">
    <property type="term" value="F:hydrolase activity"/>
    <property type="evidence" value="ECO:0007669"/>
    <property type="project" value="UniProtKB-KW"/>
</dbReference>
<accession>A0ABP7NJ91</accession>
<dbReference type="InterPro" id="IPR051540">
    <property type="entry name" value="S-2-haloacid_dehalogenase"/>
</dbReference>
<dbReference type="SFLD" id="SFLDS00003">
    <property type="entry name" value="Haloacid_Dehalogenase"/>
    <property type="match status" value="1"/>
</dbReference>